<dbReference type="EMBL" id="JAAEEH010000003">
    <property type="protein sequence ID" value="NDL66517.1"/>
    <property type="molecule type" value="Genomic_DNA"/>
</dbReference>
<evidence type="ECO:0000313" key="4">
    <source>
        <dbReference type="EMBL" id="NDL66517.1"/>
    </source>
</evidence>
<proteinExistence type="predicted"/>
<keyword evidence="5" id="KW-1185">Reference proteome</keyword>
<gene>
    <name evidence="4" type="ORF">GXN74_01980</name>
</gene>
<evidence type="ECO:0000313" key="5">
    <source>
        <dbReference type="Proteomes" id="UP000461585"/>
    </source>
</evidence>
<reference evidence="4 5" key="1">
    <citation type="submission" date="2020-01" db="EMBL/GenBank/DDBJ databases">
        <title>Anaeroalcalibacter tamaniensis gen. nov., sp. nov., moderately halophilic strictly anaerobic fermenter bacterium from mud volcano of Taman peninsula.</title>
        <authorList>
            <person name="Frolova A."/>
            <person name="Merkel A.Y."/>
            <person name="Slobodkin A.I."/>
        </authorList>
    </citation>
    <scope>NUCLEOTIDE SEQUENCE [LARGE SCALE GENOMIC DNA]</scope>
    <source>
        <strain evidence="4 5">F-3ap</strain>
    </source>
</reference>
<evidence type="ECO:0000256" key="2">
    <source>
        <dbReference type="ARBA" id="ARBA00022737"/>
    </source>
</evidence>
<dbReference type="AlphaFoldDB" id="A0A7X5HTS3"/>
<dbReference type="Pfam" id="PF02638">
    <property type="entry name" value="GHL10"/>
    <property type="match status" value="1"/>
</dbReference>
<keyword evidence="1" id="KW-0732">Signal</keyword>
<dbReference type="PROSITE" id="PS51272">
    <property type="entry name" value="SLH"/>
    <property type="match status" value="1"/>
</dbReference>
<evidence type="ECO:0000259" key="3">
    <source>
        <dbReference type="PROSITE" id="PS51272"/>
    </source>
</evidence>
<dbReference type="PANTHER" id="PTHR43405:SF1">
    <property type="entry name" value="GLYCOSYL HYDROLASE DIGH"/>
    <property type="match status" value="1"/>
</dbReference>
<evidence type="ECO:0000256" key="1">
    <source>
        <dbReference type="ARBA" id="ARBA00022729"/>
    </source>
</evidence>
<name>A0A7X5HTS3_9FIRM</name>
<organism evidence="4 5">
    <name type="scientific">Anaerotalea alkaliphila</name>
    <dbReference type="NCBI Taxonomy" id="2662126"/>
    <lineage>
        <taxon>Bacteria</taxon>
        <taxon>Bacillati</taxon>
        <taxon>Bacillota</taxon>
        <taxon>Clostridia</taxon>
        <taxon>Eubacteriales</taxon>
        <taxon>Anaerotalea</taxon>
    </lineage>
</organism>
<sequence>MERIARKMTALLLTAFLLAGTVAGGAEAVRWQKEGEVLQVLGLLKGTGQGLELEKGATRAQAAVMLVRLLGQEESAANRGGHPFKDVPDWADAHVGHLYALGLVKGMGAGAYGSDRPVTVNDYSTMLLRALGHKDGQDGFTWERAAEYGAQAGLTTGDKAGTSPLSRDLMAKLSYDALFMEVQGEGRPLVEVFREKGVLSGVQLARAATLDSRFAPYADSQGDRSEVRAVWISYLELRELLPGADGVRWRETAGDMLDKLREAGMNTVIVQVRPFGDAFYASELFPWSHMATGEEGRDPGYDPFGILVEEAHARGLKVEAWINPYRIRNDSVQAPLAKGNPANAWMEDGSNRVLAVAQGLYYNPASPQVRALIVGGVEEILENYPVDGIHFDDYFYPSRDLSYDLGDYERYLQGGGGLSQPDWRRQQVDFLVAWVHRTVKEHDPDLVFGISPQASIPSNYEGQYSDVRKWVSQEGYVDYISPQIYFGYEHGTMPYRAVLEEWQAMLEGSGVDLLVGLAAYKVGTTDAWAGAGKGEWLASGDILARMVDDARKQGNYKGFILFRYNHLFRQEPGAASLMDKEMESLQLLW</sequence>
<dbReference type="RefSeq" id="WP_162369247.1">
    <property type="nucleotide sequence ID" value="NZ_JAAEEH010000003.1"/>
</dbReference>
<dbReference type="InterPro" id="IPR001119">
    <property type="entry name" value="SLH_dom"/>
</dbReference>
<dbReference type="InterPro" id="IPR052177">
    <property type="entry name" value="Divisome_Glycosyl_Hydrolase"/>
</dbReference>
<keyword evidence="2" id="KW-0677">Repeat</keyword>
<feature type="domain" description="SLH" evidence="3">
    <location>
        <begin position="78"/>
        <end position="141"/>
    </location>
</feature>
<dbReference type="SUPFAM" id="SSF51445">
    <property type="entry name" value="(Trans)glycosidases"/>
    <property type="match status" value="1"/>
</dbReference>
<dbReference type="InterPro" id="IPR003790">
    <property type="entry name" value="GHL10"/>
</dbReference>
<comment type="caution">
    <text evidence="4">The sequence shown here is derived from an EMBL/GenBank/DDBJ whole genome shotgun (WGS) entry which is preliminary data.</text>
</comment>
<accession>A0A7X5HTS3</accession>
<dbReference type="Gene3D" id="3.20.20.80">
    <property type="entry name" value="Glycosidases"/>
    <property type="match status" value="1"/>
</dbReference>
<dbReference type="GO" id="GO:0016787">
    <property type="term" value="F:hydrolase activity"/>
    <property type="evidence" value="ECO:0007669"/>
    <property type="project" value="UniProtKB-KW"/>
</dbReference>
<protein>
    <submittedName>
        <fullName evidence="4">Family 10 glycosylhydrolase</fullName>
    </submittedName>
</protein>
<keyword evidence="4" id="KW-0378">Hydrolase</keyword>
<dbReference type="PANTHER" id="PTHR43405">
    <property type="entry name" value="GLYCOSYL HYDROLASE DIGH"/>
    <property type="match status" value="1"/>
</dbReference>
<dbReference type="Proteomes" id="UP000461585">
    <property type="component" value="Unassembled WGS sequence"/>
</dbReference>
<dbReference type="InterPro" id="IPR017853">
    <property type="entry name" value="GH"/>
</dbReference>